<feature type="coiled-coil region" evidence="1">
    <location>
        <begin position="34"/>
        <end position="61"/>
    </location>
</feature>
<keyword evidence="2" id="KW-0472">Membrane</keyword>
<dbReference type="OrthoDB" id="1956107at2"/>
<evidence type="ECO:0000313" key="4">
    <source>
        <dbReference type="Proteomes" id="UP000425916"/>
    </source>
</evidence>
<keyword evidence="2" id="KW-0812">Transmembrane</keyword>
<evidence type="ECO:0000256" key="1">
    <source>
        <dbReference type="SAM" id="Coils"/>
    </source>
</evidence>
<evidence type="ECO:0000313" key="3">
    <source>
        <dbReference type="EMBL" id="QGP91693.1"/>
    </source>
</evidence>
<sequence>MNVPPEIAPWFISVLLTILSAALGVVGYLLKDIRAGMKDNEKEQNERIELLKREMADFKANMPKEYVLRDDFVRAIAGLDHKLDRMAREVSIINSSLNKLIGTRGDGR</sequence>
<name>A0A6I5ZP64_9FIRM</name>
<gene>
    <name evidence="3" type="ORF">MGLY_10350</name>
</gene>
<dbReference type="Proteomes" id="UP000425916">
    <property type="component" value="Chromosome"/>
</dbReference>
<reference evidence="3 4" key="1">
    <citation type="submission" date="2019-11" db="EMBL/GenBank/DDBJ databases">
        <title>Genome sequence of Moorella glycerini DSM11254.</title>
        <authorList>
            <person name="Poehlein A."/>
            <person name="Boeer T."/>
            <person name="Daniel R."/>
        </authorList>
    </citation>
    <scope>NUCLEOTIDE SEQUENCE [LARGE SCALE GENOMIC DNA]</scope>
    <source>
        <strain evidence="3 4">DSM 11254</strain>
    </source>
</reference>
<keyword evidence="1" id="KW-0175">Coiled coil</keyword>
<feature type="transmembrane region" description="Helical" evidence="2">
    <location>
        <begin position="7"/>
        <end position="30"/>
    </location>
</feature>
<dbReference type="RefSeq" id="WP_156272332.1">
    <property type="nucleotide sequence ID" value="NZ_CP046244.1"/>
</dbReference>
<accession>A0A6I5ZP64</accession>
<protein>
    <submittedName>
        <fullName evidence="3">Uncharacterized protein</fullName>
    </submittedName>
</protein>
<evidence type="ECO:0000256" key="2">
    <source>
        <dbReference type="SAM" id="Phobius"/>
    </source>
</evidence>
<keyword evidence="2" id="KW-1133">Transmembrane helix</keyword>
<organism evidence="3 4">
    <name type="scientific">Neomoorella glycerini</name>
    <dbReference type="NCBI Taxonomy" id="55779"/>
    <lineage>
        <taxon>Bacteria</taxon>
        <taxon>Bacillati</taxon>
        <taxon>Bacillota</taxon>
        <taxon>Clostridia</taxon>
        <taxon>Neomoorellales</taxon>
        <taxon>Neomoorellaceae</taxon>
        <taxon>Neomoorella</taxon>
    </lineage>
</organism>
<dbReference type="EMBL" id="CP046244">
    <property type="protein sequence ID" value="QGP91693.1"/>
    <property type="molecule type" value="Genomic_DNA"/>
</dbReference>
<dbReference type="AlphaFoldDB" id="A0A6I5ZP64"/>
<keyword evidence="4" id="KW-1185">Reference proteome</keyword>
<proteinExistence type="predicted"/>